<evidence type="ECO:0000313" key="2">
    <source>
        <dbReference type="EMBL" id="QHT29354.1"/>
    </source>
</evidence>
<sequence length="162" mass="17218">MKTQDICTWFTCIALLVVVVLSVLILNKVSKKGKEGFKANGTYQYVLSNEGSAGIGPNGKSVATRNGLTVINATFDKSSQTFHGVMTGSMAGQKLHWNESSVTFEGVKGGTHPAKFTGGRVIFMLQNNPWAIEPLGSWIDDQAAISGSCLDSSKLSSLCGIN</sequence>
<keyword evidence="1" id="KW-0472">Membrane</keyword>
<dbReference type="AlphaFoldDB" id="A0A6C0EJK3"/>
<protein>
    <submittedName>
        <fullName evidence="2">Uncharacterized protein</fullName>
    </submittedName>
</protein>
<evidence type="ECO:0000256" key="1">
    <source>
        <dbReference type="SAM" id="Phobius"/>
    </source>
</evidence>
<accession>A0A6C0EJK3</accession>
<keyword evidence="1" id="KW-1133">Transmembrane helix</keyword>
<reference evidence="2" key="1">
    <citation type="journal article" date="2020" name="Nature">
        <title>Giant virus diversity and host interactions through global metagenomics.</title>
        <authorList>
            <person name="Schulz F."/>
            <person name="Roux S."/>
            <person name="Paez-Espino D."/>
            <person name="Jungbluth S."/>
            <person name="Walsh D.A."/>
            <person name="Denef V.J."/>
            <person name="McMahon K.D."/>
            <person name="Konstantinidis K.T."/>
            <person name="Eloe-Fadrosh E.A."/>
            <person name="Kyrpides N.C."/>
            <person name="Woyke T."/>
        </authorList>
    </citation>
    <scope>NUCLEOTIDE SEQUENCE</scope>
    <source>
        <strain evidence="2">GVMAG-M-3300005589-24</strain>
    </source>
</reference>
<dbReference type="EMBL" id="MN738876">
    <property type="protein sequence ID" value="QHT29354.1"/>
    <property type="molecule type" value="Genomic_DNA"/>
</dbReference>
<proteinExistence type="predicted"/>
<name>A0A6C0EJK3_9ZZZZ</name>
<keyword evidence="1" id="KW-0812">Transmembrane</keyword>
<organism evidence="2">
    <name type="scientific">viral metagenome</name>
    <dbReference type="NCBI Taxonomy" id="1070528"/>
    <lineage>
        <taxon>unclassified sequences</taxon>
        <taxon>metagenomes</taxon>
        <taxon>organismal metagenomes</taxon>
    </lineage>
</organism>
<feature type="transmembrane region" description="Helical" evidence="1">
    <location>
        <begin position="6"/>
        <end position="26"/>
    </location>
</feature>